<dbReference type="InterPro" id="IPR036864">
    <property type="entry name" value="Zn2-C6_fun-type_DNA-bd_sf"/>
</dbReference>
<dbReference type="GeneID" id="54279339"/>
<accession>A0A6A5XLT1</accession>
<keyword evidence="5" id="KW-1185">Reference proteome</keyword>
<dbReference type="PRINTS" id="PR00755">
    <property type="entry name" value="AFLATOXINBRP"/>
</dbReference>
<organism evidence="4 5">
    <name type="scientific">Aaosphaeria arxii CBS 175.79</name>
    <dbReference type="NCBI Taxonomy" id="1450172"/>
    <lineage>
        <taxon>Eukaryota</taxon>
        <taxon>Fungi</taxon>
        <taxon>Dikarya</taxon>
        <taxon>Ascomycota</taxon>
        <taxon>Pezizomycotina</taxon>
        <taxon>Dothideomycetes</taxon>
        <taxon>Pleosporomycetidae</taxon>
        <taxon>Pleosporales</taxon>
        <taxon>Pleosporales incertae sedis</taxon>
        <taxon>Aaosphaeria</taxon>
    </lineage>
</organism>
<dbReference type="SMART" id="SM00066">
    <property type="entry name" value="GAL4"/>
    <property type="match status" value="1"/>
</dbReference>
<comment type="subcellular location">
    <subcellularLocation>
        <location evidence="1">Nucleus</location>
    </subcellularLocation>
</comment>
<name>A0A6A5XLT1_9PLEO</name>
<dbReference type="PANTHER" id="PTHR37534:SF46">
    <property type="entry name" value="ZN(II)2CYS6 TRANSCRIPTION FACTOR (EUROFUNG)"/>
    <property type="match status" value="1"/>
</dbReference>
<proteinExistence type="predicted"/>
<dbReference type="PROSITE" id="PS50048">
    <property type="entry name" value="ZN2_CY6_FUNGAL_2"/>
    <property type="match status" value="1"/>
</dbReference>
<dbReference type="GO" id="GO:0000981">
    <property type="term" value="F:DNA-binding transcription factor activity, RNA polymerase II-specific"/>
    <property type="evidence" value="ECO:0007669"/>
    <property type="project" value="InterPro"/>
</dbReference>
<dbReference type="InterPro" id="IPR021858">
    <property type="entry name" value="Fun_TF"/>
</dbReference>
<protein>
    <recommendedName>
        <fullName evidence="3">Zn(2)-C6 fungal-type domain-containing protein</fullName>
    </recommendedName>
</protein>
<evidence type="ECO:0000313" key="5">
    <source>
        <dbReference type="Proteomes" id="UP000799778"/>
    </source>
</evidence>
<dbReference type="PROSITE" id="PS00463">
    <property type="entry name" value="ZN2_CY6_FUNGAL_1"/>
    <property type="match status" value="1"/>
</dbReference>
<keyword evidence="2" id="KW-0539">Nucleus</keyword>
<dbReference type="OrthoDB" id="3362851at2759"/>
<dbReference type="SUPFAM" id="SSF57701">
    <property type="entry name" value="Zn2/Cys6 DNA-binding domain"/>
    <property type="match status" value="1"/>
</dbReference>
<reference evidence="4" key="1">
    <citation type="journal article" date="2020" name="Stud. Mycol.">
        <title>101 Dothideomycetes genomes: a test case for predicting lifestyles and emergence of pathogens.</title>
        <authorList>
            <person name="Haridas S."/>
            <person name="Albert R."/>
            <person name="Binder M."/>
            <person name="Bloem J."/>
            <person name="Labutti K."/>
            <person name="Salamov A."/>
            <person name="Andreopoulos B."/>
            <person name="Baker S."/>
            <person name="Barry K."/>
            <person name="Bills G."/>
            <person name="Bluhm B."/>
            <person name="Cannon C."/>
            <person name="Castanera R."/>
            <person name="Culley D."/>
            <person name="Daum C."/>
            <person name="Ezra D."/>
            <person name="Gonzalez J."/>
            <person name="Henrissat B."/>
            <person name="Kuo A."/>
            <person name="Liang C."/>
            <person name="Lipzen A."/>
            <person name="Lutzoni F."/>
            <person name="Magnuson J."/>
            <person name="Mondo S."/>
            <person name="Nolan M."/>
            <person name="Ohm R."/>
            <person name="Pangilinan J."/>
            <person name="Park H.-J."/>
            <person name="Ramirez L."/>
            <person name="Alfaro M."/>
            <person name="Sun H."/>
            <person name="Tritt A."/>
            <person name="Yoshinaga Y."/>
            <person name="Zwiers L.-H."/>
            <person name="Turgeon B."/>
            <person name="Goodwin S."/>
            <person name="Spatafora J."/>
            <person name="Crous P."/>
            <person name="Grigoriev I."/>
        </authorList>
    </citation>
    <scope>NUCLEOTIDE SEQUENCE</scope>
    <source>
        <strain evidence="4">CBS 175.79</strain>
    </source>
</reference>
<evidence type="ECO:0000256" key="1">
    <source>
        <dbReference type="ARBA" id="ARBA00004123"/>
    </source>
</evidence>
<dbReference type="CDD" id="cd00067">
    <property type="entry name" value="GAL4"/>
    <property type="match status" value="1"/>
</dbReference>
<dbReference type="Proteomes" id="UP000799778">
    <property type="component" value="Unassembled WGS sequence"/>
</dbReference>
<evidence type="ECO:0000313" key="4">
    <source>
        <dbReference type="EMBL" id="KAF2014195.1"/>
    </source>
</evidence>
<dbReference type="GO" id="GO:0005634">
    <property type="term" value="C:nucleus"/>
    <property type="evidence" value="ECO:0007669"/>
    <property type="project" value="UniProtKB-SubCell"/>
</dbReference>
<gene>
    <name evidence="4" type="ORF">BU24DRAFT_211625</name>
</gene>
<dbReference type="Gene3D" id="4.10.240.10">
    <property type="entry name" value="Zn(2)-C6 fungal-type DNA-binding domain"/>
    <property type="match status" value="1"/>
</dbReference>
<dbReference type="InterPro" id="IPR001138">
    <property type="entry name" value="Zn2Cys6_DnaBD"/>
</dbReference>
<dbReference type="Pfam" id="PF00172">
    <property type="entry name" value="Zn_clus"/>
    <property type="match status" value="1"/>
</dbReference>
<dbReference type="GO" id="GO:0008270">
    <property type="term" value="F:zinc ion binding"/>
    <property type="evidence" value="ECO:0007669"/>
    <property type="project" value="InterPro"/>
</dbReference>
<dbReference type="RefSeq" id="XP_033382534.1">
    <property type="nucleotide sequence ID" value="XM_033521942.1"/>
</dbReference>
<dbReference type="EMBL" id="ML978070">
    <property type="protein sequence ID" value="KAF2014195.1"/>
    <property type="molecule type" value="Genomic_DNA"/>
</dbReference>
<dbReference type="PANTHER" id="PTHR37534">
    <property type="entry name" value="TRANSCRIPTIONAL ACTIVATOR PROTEIN UGA3"/>
    <property type="match status" value="1"/>
</dbReference>
<evidence type="ECO:0000256" key="2">
    <source>
        <dbReference type="ARBA" id="ARBA00023242"/>
    </source>
</evidence>
<sequence>MARQRVRVVKGSCWPCKKRRVKCDLEKPGCQRCSQAGTPCNYNTHLIRWSNRPSVSVEPVKVEGYQKHDFQITTCLFDREQRALAYFHVRVWPLLSTAPDPPAPFLENRVILLATCVFAATHRYLQEGQGKELITPARSDCIVALRLQVQDCSKQGRKTLLSLLLAVLLLYIHDGLVEGSAESATATHHAGAMAILKQLGGITSILGTCHDSMSMMLSEFASADLTTALLQQSTPAFAAETWDMIDLGPVWWARDPLKRCSLAAVFREMSSMATYLSTIQLGIDELSTDRVREFEASLGLIIDDADGINPLFLDLGSLQPSHGDIPPEEAFLMIQVFQQSALVFLYRAICGMAPNHPLVQQHVEACLDSLENLGHNSSILHCIIFPLYVCGAHAMEPKRQLAVARLVEVIYDSMRFASVRAIGNALRDVWRYENEDSTWSEMFQYLSPSVIVL</sequence>
<feature type="domain" description="Zn(2)-C6 fungal-type" evidence="3">
    <location>
        <begin position="12"/>
        <end position="42"/>
    </location>
</feature>
<evidence type="ECO:0000259" key="3">
    <source>
        <dbReference type="PROSITE" id="PS50048"/>
    </source>
</evidence>
<dbReference type="AlphaFoldDB" id="A0A6A5XLT1"/>
<dbReference type="Pfam" id="PF11951">
    <property type="entry name" value="Fungal_trans_2"/>
    <property type="match status" value="1"/>
</dbReference>